<evidence type="ECO:0000313" key="2">
    <source>
        <dbReference type="EMBL" id="UPW41266.1"/>
    </source>
</evidence>
<dbReference type="Pfam" id="PF08291">
    <property type="entry name" value="Peptidase_M15_3"/>
    <property type="match status" value="1"/>
</dbReference>
<protein>
    <submittedName>
        <fullName evidence="2">Peptidase</fullName>
    </submittedName>
</protein>
<name>A0A976N1C6_9VIRU</name>
<proteinExistence type="predicted"/>
<reference evidence="2" key="1">
    <citation type="submission" date="2022-02" db="EMBL/GenBank/DDBJ databases">
        <title>Towards deciphering the DNA virus diversity associated with rodent species in the families Cricetidae and Heteromyidae.</title>
        <authorList>
            <person name="Lund M."/>
            <person name="Larsen B.B."/>
            <person name="Gryseels S."/>
            <person name="Kraberger S."/>
            <person name="Rowsey D.M."/>
            <person name="Steger L."/>
            <person name="Yule K.M."/>
            <person name="Upham N.S."/>
            <person name="Worobey M."/>
            <person name="Van Doorslaer K."/>
            <person name="Varsani A."/>
        </authorList>
    </citation>
    <scope>NUCLEOTIDE SEQUENCE</scope>
    <source>
        <strain evidence="2">UA08Rod_4626</strain>
    </source>
</reference>
<dbReference type="Gene3D" id="3.30.1380.10">
    <property type="match status" value="1"/>
</dbReference>
<evidence type="ECO:0000259" key="1">
    <source>
        <dbReference type="Pfam" id="PF08291"/>
    </source>
</evidence>
<organism evidence="2">
    <name type="scientific">Sigmofec virus UA08Rod_4626</name>
    <dbReference type="NCBI Taxonomy" id="2929405"/>
    <lineage>
        <taxon>Viruses</taxon>
        <taxon>Monodnaviria</taxon>
        <taxon>Sangervirae</taxon>
        <taxon>Phixviricota</taxon>
        <taxon>Malgrandaviricetes</taxon>
        <taxon>Petitvirales</taxon>
        <taxon>Microviridae</taxon>
    </lineage>
</organism>
<dbReference type="InterPro" id="IPR013230">
    <property type="entry name" value="Peptidase_M15A_C"/>
</dbReference>
<feature type="domain" description="Peptidase M15A C-terminal" evidence="1">
    <location>
        <begin position="107"/>
        <end position="217"/>
    </location>
</feature>
<sequence>MSKFDLSSVLPCNTSRDCITYLESSAYSSVLDGFFSSFCEVLSDAKRSYPSNSFPYTSVIDYNEDYSASADPLQHILLRDVYTFFHYDRKKTLGFFDKVFQKTFPHFSFSEIFASSVADAHNIINLPFGNAIYKLLNLIPLLTRLEDIRHILNMPIYITSGFRTPKLNKLVKGVNDSRHQHFRALDIRCDDMDSLYELCRSDIFRYVYRGNGYIHIDI</sequence>
<dbReference type="EMBL" id="OM869566">
    <property type="protein sequence ID" value="UPW41266.1"/>
    <property type="molecule type" value="Genomic_DNA"/>
</dbReference>
<accession>A0A976N1C6</accession>
<dbReference type="InterPro" id="IPR009045">
    <property type="entry name" value="Zn_M74/Hedgehog-like"/>
</dbReference>
<dbReference type="SUPFAM" id="SSF55166">
    <property type="entry name" value="Hedgehog/DD-peptidase"/>
    <property type="match status" value="1"/>
</dbReference>